<dbReference type="STRING" id="1176198.SAMN05444716_104122"/>
<dbReference type="AlphaFoldDB" id="A0A1I6SSH1"/>
<reference evidence="4" key="1">
    <citation type="submission" date="2016-10" db="EMBL/GenBank/DDBJ databases">
        <authorList>
            <person name="Varghese N."/>
            <person name="Submissions S."/>
        </authorList>
    </citation>
    <scope>NUCLEOTIDE SEQUENCE [LARGE SCALE GENOMIC DNA]</scope>
    <source>
        <strain evidence="4">CGMCC 4.7047</strain>
    </source>
</reference>
<evidence type="ECO:0000259" key="2">
    <source>
        <dbReference type="Pfam" id="PF03807"/>
    </source>
</evidence>
<evidence type="ECO:0000256" key="1">
    <source>
        <dbReference type="ARBA" id="ARBA00023002"/>
    </source>
</evidence>
<name>A0A1I6SSH1_9ACTN</name>
<dbReference type="InterPro" id="IPR028939">
    <property type="entry name" value="P5C_Rdtase_cat_N"/>
</dbReference>
<organism evidence="3 4">
    <name type="scientific">Streptomyces harbinensis</name>
    <dbReference type="NCBI Taxonomy" id="1176198"/>
    <lineage>
        <taxon>Bacteria</taxon>
        <taxon>Bacillati</taxon>
        <taxon>Actinomycetota</taxon>
        <taxon>Actinomycetes</taxon>
        <taxon>Kitasatosporales</taxon>
        <taxon>Streptomycetaceae</taxon>
        <taxon>Streptomyces</taxon>
    </lineage>
</organism>
<dbReference type="EMBL" id="FPAB01000004">
    <property type="protein sequence ID" value="SFS79895.1"/>
    <property type="molecule type" value="Genomic_DNA"/>
</dbReference>
<keyword evidence="4" id="KW-1185">Reference proteome</keyword>
<dbReference type="InterPro" id="IPR036291">
    <property type="entry name" value="NAD(P)-bd_dom_sf"/>
</dbReference>
<dbReference type="SUPFAM" id="SSF51735">
    <property type="entry name" value="NAD(P)-binding Rossmann-fold domains"/>
    <property type="match status" value="1"/>
</dbReference>
<feature type="domain" description="Pyrroline-5-carboxylate reductase catalytic N-terminal" evidence="2">
    <location>
        <begin position="26"/>
        <end position="120"/>
    </location>
</feature>
<dbReference type="PANTHER" id="PTHR14239:SF10">
    <property type="entry name" value="REDUCTASE"/>
    <property type="match status" value="1"/>
</dbReference>
<gene>
    <name evidence="3" type="ORF">SAMN05444716_104122</name>
</gene>
<protein>
    <recommendedName>
        <fullName evidence="2">Pyrroline-5-carboxylate reductase catalytic N-terminal domain-containing protein</fullName>
    </recommendedName>
</protein>
<proteinExistence type="predicted"/>
<dbReference type="PANTHER" id="PTHR14239">
    <property type="entry name" value="DUDULIN-RELATED"/>
    <property type="match status" value="1"/>
</dbReference>
<dbReference type="Gene3D" id="3.40.50.720">
    <property type="entry name" value="NAD(P)-binding Rossmann-like Domain"/>
    <property type="match status" value="1"/>
</dbReference>
<dbReference type="Pfam" id="PF03807">
    <property type="entry name" value="F420_oxidored"/>
    <property type="match status" value="1"/>
</dbReference>
<dbReference type="InterPro" id="IPR051267">
    <property type="entry name" value="STEAP_metalloreductase"/>
</dbReference>
<evidence type="ECO:0000313" key="4">
    <source>
        <dbReference type="Proteomes" id="UP000198873"/>
    </source>
</evidence>
<accession>A0A1I6SSH1</accession>
<sequence length="237" mass="24722">MACGSPERVGRHAGFRPAWCDMPMIVTIVGAGSMARGIATRALVGGHTVRLIDHSADKARALADELRQAHPAGHVQPSDAIGVEDADIVVLAVPYPAGREVVADYGTALTGSVVVDICNPVDFRTFDALVTPLGLSAAEEIAAEAAPGVPVVKAFNTTFAGTLLAGEVAGQRLDVFIAGDDEGAKATVAELVSSGELRPLDVGPLRRARELEGFQFLLMTVQDRLGFDWAGALKIIS</sequence>
<dbReference type="GO" id="GO:0016491">
    <property type="term" value="F:oxidoreductase activity"/>
    <property type="evidence" value="ECO:0007669"/>
    <property type="project" value="UniProtKB-KW"/>
</dbReference>
<dbReference type="Proteomes" id="UP000198873">
    <property type="component" value="Unassembled WGS sequence"/>
</dbReference>
<keyword evidence="1" id="KW-0560">Oxidoreductase</keyword>
<evidence type="ECO:0000313" key="3">
    <source>
        <dbReference type="EMBL" id="SFS79895.1"/>
    </source>
</evidence>